<organism evidence="2 3">
    <name type="scientific">Extremus antarcticus</name>
    <dbReference type="NCBI Taxonomy" id="702011"/>
    <lineage>
        <taxon>Eukaryota</taxon>
        <taxon>Fungi</taxon>
        <taxon>Dikarya</taxon>
        <taxon>Ascomycota</taxon>
        <taxon>Pezizomycotina</taxon>
        <taxon>Dothideomycetes</taxon>
        <taxon>Dothideomycetidae</taxon>
        <taxon>Mycosphaerellales</taxon>
        <taxon>Extremaceae</taxon>
        <taxon>Extremus</taxon>
    </lineage>
</organism>
<evidence type="ECO:0000256" key="1">
    <source>
        <dbReference type="SAM" id="Phobius"/>
    </source>
</evidence>
<dbReference type="InterPro" id="IPR050587">
    <property type="entry name" value="GNT1/Glycosyltrans_8"/>
</dbReference>
<comment type="caution">
    <text evidence="2">The sequence shown here is derived from an EMBL/GenBank/DDBJ whole genome shotgun (WGS) entry which is preliminary data.</text>
</comment>
<dbReference type="AlphaFoldDB" id="A0AAJ0DD51"/>
<dbReference type="Gene3D" id="3.90.550.10">
    <property type="entry name" value="Spore Coat Polysaccharide Biosynthesis Protein SpsA, Chain A"/>
    <property type="match status" value="1"/>
</dbReference>
<gene>
    <name evidence="2" type="ORF">LTR09_007077</name>
</gene>
<reference evidence="2" key="1">
    <citation type="submission" date="2023-04" db="EMBL/GenBank/DDBJ databases">
        <title>Black Yeasts Isolated from many extreme environments.</title>
        <authorList>
            <person name="Coleine C."/>
            <person name="Stajich J.E."/>
            <person name="Selbmann L."/>
        </authorList>
    </citation>
    <scope>NUCLEOTIDE SEQUENCE</scope>
    <source>
        <strain evidence="2">CCFEE 5312</strain>
    </source>
</reference>
<keyword evidence="1" id="KW-0472">Membrane</keyword>
<evidence type="ECO:0000313" key="2">
    <source>
        <dbReference type="EMBL" id="KAK3051777.1"/>
    </source>
</evidence>
<feature type="transmembrane region" description="Helical" evidence="1">
    <location>
        <begin position="40"/>
        <end position="58"/>
    </location>
</feature>
<sequence>MDRLLSGWKYAPVGDSSDDASHPSKRPFIQNARECLNSKAFWRTFLVIASILLLANLFSPAKEQMRKLGWFPAGPDIKGSSQGSEILEKPIPADGIDWSQYAYCQYVTNEDYLCNSLMIFESLVRLEAKAERLMMYPQEWVVGEDSNHGRLLAKARDEYMVRLVPIEVQRLAGEPTWAESFTKLLAFNQTEYKRVLSLDSDATVLQPMDELFLLPSAPVGMPRAYWLDQPYLSSQLVLIEPSQPEFDRIEAAFNNRGSSDFDMEIVNDLYGNSCFIIPHRKYDLLTGEFKSDPDQHYKYLGSKEEEWDPDKVLNEAKFLHFSDWPYPKPWIQGGSTEQNQPKCRDGDCRDQEKWLWFYSDFRDRRARVCGAGFGGKRDVEVKSPHVYRWR</sequence>
<proteinExistence type="predicted"/>
<dbReference type="SUPFAM" id="SSF53448">
    <property type="entry name" value="Nucleotide-diphospho-sugar transferases"/>
    <property type="match status" value="1"/>
</dbReference>
<dbReference type="Proteomes" id="UP001271007">
    <property type="component" value="Unassembled WGS sequence"/>
</dbReference>
<evidence type="ECO:0000313" key="3">
    <source>
        <dbReference type="Proteomes" id="UP001271007"/>
    </source>
</evidence>
<evidence type="ECO:0008006" key="4">
    <source>
        <dbReference type="Google" id="ProtNLM"/>
    </source>
</evidence>
<keyword evidence="1" id="KW-1133">Transmembrane helix</keyword>
<accession>A0AAJ0DD51</accession>
<protein>
    <recommendedName>
        <fullName evidence="4">Nucleotide-diphospho-sugar transferase</fullName>
    </recommendedName>
</protein>
<name>A0AAJ0DD51_9PEZI</name>
<dbReference type="PANTHER" id="PTHR11183">
    <property type="entry name" value="GLYCOGENIN SUBFAMILY MEMBER"/>
    <property type="match status" value="1"/>
</dbReference>
<dbReference type="InterPro" id="IPR029044">
    <property type="entry name" value="Nucleotide-diphossugar_trans"/>
</dbReference>
<keyword evidence="3" id="KW-1185">Reference proteome</keyword>
<keyword evidence="1" id="KW-0812">Transmembrane</keyword>
<dbReference type="EMBL" id="JAWDJX010000024">
    <property type="protein sequence ID" value="KAK3051777.1"/>
    <property type="molecule type" value="Genomic_DNA"/>
</dbReference>